<proteinExistence type="predicted"/>
<evidence type="ECO:0000313" key="3">
    <source>
        <dbReference type="WBParaSite" id="EEL_0000804601-mRNA-1"/>
    </source>
</evidence>
<evidence type="ECO:0000313" key="2">
    <source>
        <dbReference type="Proteomes" id="UP000050640"/>
    </source>
</evidence>
<feature type="transmembrane region" description="Helical" evidence="1">
    <location>
        <begin position="27"/>
        <end position="52"/>
    </location>
</feature>
<sequence length="105" mass="11720">MSTMQRAALATAKASQAKEMRTCCNCWHIKCGIIILGLIELIAVTLILSGIFTQIINKGRKVNCDHGIIFRIFRTCNSLTFDWTLAGDYFIALLLFTIAICVCLF</sequence>
<keyword evidence="2" id="KW-1185">Reference proteome</keyword>
<dbReference type="AlphaFoldDB" id="A0A0R3S0A3"/>
<accession>A0A0R3S0A3</accession>
<dbReference type="Proteomes" id="UP000050640">
    <property type="component" value="Unplaced"/>
</dbReference>
<keyword evidence="1" id="KW-0812">Transmembrane</keyword>
<keyword evidence="1" id="KW-0472">Membrane</keyword>
<evidence type="ECO:0000256" key="1">
    <source>
        <dbReference type="SAM" id="Phobius"/>
    </source>
</evidence>
<dbReference type="WBParaSite" id="EEL_0000804601-mRNA-1">
    <property type="protein sequence ID" value="EEL_0000804601-mRNA-1"/>
    <property type="gene ID" value="EEL_0000804601"/>
</dbReference>
<reference evidence="3" key="1">
    <citation type="submission" date="2017-02" db="UniProtKB">
        <authorList>
            <consortium name="WormBaseParasite"/>
        </authorList>
    </citation>
    <scope>IDENTIFICATION</scope>
</reference>
<name>A0A0R3S0A3_9BILA</name>
<protein>
    <submittedName>
        <fullName evidence="3">Uncharacterized protein</fullName>
    </submittedName>
</protein>
<organism evidence="2 3">
    <name type="scientific">Elaeophora elaphi</name>
    <dbReference type="NCBI Taxonomy" id="1147741"/>
    <lineage>
        <taxon>Eukaryota</taxon>
        <taxon>Metazoa</taxon>
        <taxon>Ecdysozoa</taxon>
        <taxon>Nematoda</taxon>
        <taxon>Chromadorea</taxon>
        <taxon>Rhabditida</taxon>
        <taxon>Spirurina</taxon>
        <taxon>Spiruromorpha</taxon>
        <taxon>Filarioidea</taxon>
        <taxon>Onchocercidae</taxon>
        <taxon>Elaeophora</taxon>
    </lineage>
</organism>
<keyword evidence="1" id="KW-1133">Transmembrane helix</keyword>